<dbReference type="PANTHER" id="PTHR35813:SF1">
    <property type="entry name" value="INNER MEMBRANE PROTEIN YBAN"/>
    <property type="match status" value="1"/>
</dbReference>
<dbReference type="PANTHER" id="PTHR35813">
    <property type="entry name" value="INNER MEMBRANE PROTEIN YBAN"/>
    <property type="match status" value="1"/>
</dbReference>
<proteinExistence type="predicted"/>
<gene>
    <name evidence="3" type="ORF">S7S_07350</name>
</gene>
<evidence type="ECO:0000313" key="4">
    <source>
        <dbReference type="Proteomes" id="UP000006764"/>
    </source>
</evidence>
<evidence type="ECO:0000256" key="2">
    <source>
        <dbReference type="SAM" id="Phobius"/>
    </source>
</evidence>
<keyword evidence="4" id="KW-1185">Reference proteome</keyword>
<dbReference type="GO" id="GO:0005886">
    <property type="term" value="C:plasma membrane"/>
    <property type="evidence" value="ECO:0007669"/>
    <property type="project" value="UniProtKB-SubCell"/>
</dbReference>
<feature type="transmembrane region" description="Helical" evidence="2">
    <location>
        <begin position="74"/>
        <end position="91"/>
    </location>
</feature>
<evidence type="ECO:0000256" key="1">
    <source>
        <dbReference type="PIRNR" id="PIRNR016789"/>
    </source>
</evidence>
<comment type="subcellular location">
    <subcellularLocation>
        <location evidence="1">Cell inner membrane</location>
        <topology evidence="1">Multi-pass membrane protein</topology>
    </subcellularLocation>
</comment>
<dbReference type="AlphaFoldDB" id="A0A0B4XL85"/>
<organism evidence="3 4">
    <name type="scientific">Isoalcanivorax pacificus W11-5</name>
    <dbReference type="NCBI Taxonomy" id="391936"/>
    <lineage>
        <taxon>Bacteria</taxon>
        <taxon>Pseudomonadati</taxon>
        <taxon>Pseudomonadota</taxon>
        <taxon>Gammaproteobacteria</taxon>
        <taxon>Oceanospirillales</taxon>
        <taxon>Alcanivoracaceae</taxon>
        <taxon>Isoalcanivorax</taxon>
    </lineage>
</organism>
<evidence type="ECO:0000313" key="3">
    <source>
        <dbReference type="EMBL" id="AJD47886.1"/>
    </source>
</evidence>
<dbReference type="OrthoDB" id="9816293at2"/>
<dbReference type="RefSeq" id="WP_008739223.1">
    <property type="nucleotide sequence ID" value="NZ_CP004387.1"/>
</dbReference>
<feature type="transmembrane region" description="Helical" evidence="2">
    <location>
        <begin position="7"/>
        <end position="25"/>
    </location>
</feature>
<keyword evidence="1 2" id="KW-0472">Membrane</keyword>
<protein>
    <recommendedName>
        <fullName evidence="1">Inner membrane protein</fullName>
    </recommendedName>
</protein>
<dbReference type="PIRSF" id="PIRSF016789">
    <property type="entry name" value="DUF454"/>
    <property type="match status" value="1"/>
</dbReference>
<keyword evidence="2" id="KW-1133">Transmembrane helix</keyword>
<sequence>MLIRVCWRILALMFVGLGLIGVVVPGMPTTVFMLLGAWAAARGWPALHDWLLAHPRFGPPIRDWREHGVVPRRAKWLALLMMTASVLLLALSAAPLWVKWGVPPVMAVVLVWLWSRPEAPIGLRG</sequence>
<dbReference type="KEGG" id="apac:S7S_07350"/>
<name>A0A0B4XL85_9GAMM</name>
<keyword evidence="2" id="KW-0812">Transmembrane</keyword>
<accession>A0A0B4XL85</accession>
<dbReference type="InterPro" id="IPR007401">
    <property type="entry name" value="DUF454"/>
</dbReference>
<reference evidence="3 4" key="1">
    <citation type="journal article" date="2012" name="J. Bacteriol.">
        <title>Genome sequence of an alkane-degrading bacterium, Alcanivorax pacificus type strain W11-5, isolated from deep sea sediment.</title>
        <authorList>
            <person name="Lai Q."/>
            <person name="Shao Z."/>
        </authorList>
    </citation>
    <scope>NUCLEOTIDE SEQUENCE [LARGE SCALE GENOMIC DNA]</scope>
    <source>
        <strain evidence="3 4">W11-5</strain>
    </source>
</reference>
<dbReference type="Pfam" id="PF04304">
    <property type="entry name" value="DUF454"/>
    <property type="match status" value="1"/>
</dbReference>
<keyword evidence="1" id="KW-1003">Cell membrane</keyword>
<dbReference type="HOGENOM" id="CLU_113299_0_2_6"/>
<dbReference type="EMBL" id="CP004387">
    <property type="protein sequence ID" value="AJD47886.1"/>
    <property type="molecule type" value="Genomic_DNA"/>
</dbReference>
<keyword evidence="1" id="KW-0997">Cell inner membrane</keyword>
<dbReference type="STRING" id="391936.S7S_07350"/>
<dbReference type="Proteomes" id="UP000006764">
    <property type="component" value="Chromosome"/>
</dbReference>